<keyword evidence="4" id="KW-0238">DNA-binding</keyword>
<evidence type="ECO:0000256" key="4">
    <source>
        <dbReference type="ARBA" id="ARBA00023125"/>
    </source>
</evidence>
<keyword evidence="5" id="KW-0804">Transcription</keyword>
<dbReference type="SUPFAM" id="SSF54447">
    <property type="entry name" value="ssDNA-binding transcriptional regulator domain"/>
    <property type="match status" value="1"/>
</dbReference>
<evidence type="ECO:0000256" key="7">
    <source>
        <dbReference type="SAM" id="MobiDB-lite"/>
    </source>
</evidence>
<evidence type="ECO:0000256" key="3">
    <source>
        <dbReference type="ARBA" id="ARBA00023015"/>
    </source>
</evidence>
<evidence type="ECO:0000256" key="5">
    <source>
        <dbReference type="ARBA" id="ARBA00023163"/>
    </source>
</evidence>
<accession>A0A165JP50</accession>
<dbReference type="InterPro" id="IPR045125">
    <property type="entry name" value="Sub1/Tcp4-like"/>
</dbReference>
<dbReference type="AlphaFoldDB" id="A0A165JP50"/>
<feature type="compositionally biased region" description="Basic and acidic residues" evidence="7">
    <location>
        <begin position="36"/>
        <end position="49"/>
    </location>
</feature>
<dbReference type="Pfam" id="PF02229">
    <property type="entry name" value="PC4"/>
    <property type="match status" value="1"/>
</dbReference>
<evidence type="ECO:0000313" key="10">
    <source>
        <dbReference type="Proteomes" id="UP000077266"/>
    </source>
</evidence>
<dbReference type="GO" id="GO:0003677">
    <property type="term" value="F:DNA binding"/>
    <property type="evidence" value="ECO:0007669"/>
    <property type="project" value="UniProtKB-KW"/>
</dbReference>
<dbReference type="InterPro" id="IPR009044">
    <property type="entry name" value="ssDNA-bd_transcriptional_reg"/>
</dbReference>
<gene>
    <name evidence="9" type="ORF">EXIGLDRAFT_766519</name>
</gene>
<evidence type="ECO:0000256" key="6">
    <source>
        <dbReference type="ARBA" id="ARBA00023242"/>
    </source>
</evidence>
<dbReference type="GO" id="GO:0005634">
    <property type="term" value="C:nucleus"/>
    <property type="evidence" value="ECO:0007669"/>
    <property type="project" value="UniProtKB-SubCell"/>
</dbReference>
<evidence type="ECO:0000313" key="9">
    <source>
        <dbReference type="EMBL" id="KZV95130.1"/>
    </source>
</evidence>
<dbReference type="GO" id="GO:0003713">
    <property type="term" value="F:transcription coactivator activity"/>
    <property type="evidence" value="ECO:0007669"/>
    <property type="project" value="InterPro"/>
</dbReference>
<dbReference type="InterPro" id="IPR003173">
    <property type="entry name" value="PC4_C"/>
</dbReference>
<keyword evidence="3" id="KW-0805">Transcription regulation</keyword>
<dbReference type="InParanoid" id="A0A165JP50"/>
<feature type="compositionally biased region" description="Basic and acidic residues" evidence="7">
    <location>
        <begin position="56"/>
        <end position="73"/>
    </location>
</feature>
<feature type="region of interest" description="Disordered" evidence="7">
    <location>
        <begin position="1"/>
        <end position="75"/>
    </location>
</feature>
<sequence>MAGKRKKVDESEEEEEAVTSQEESEEEKPAKKKKAAPKEKKAAKAEKPAAKKTKKADKEEESKEPEHHVEIGPRKRCTVRKFKGKVLIDIREYYEKDGESLPGKKGVALSAEEWKKLLENAEEISGWVDNA</sequence>
<dbReference type="Gene3D" id="2.30.31.10">
    <property type="entry name" value="Transcriptional Coactivator Pc4, Chain A"/>
    <property type="match status" value="1"/>
</dbReference>
<dbReference type="EMBL" id="KV425962">
    <property type="protein sequence ID" value="KZV95130.1"/>
    <property type="molecule type" value="Genomic_DNA"/>
</dbReference>
<evidence type="ECO:0000256" key="2">
    <source>
        <dbReference type="ARBA" id="ARBA00009001"/>
    </source>
</evidence>
<proteinExistence type="inferred from homology"/>
<feature type="compositionally biased region" description="Acidic residues" evidence="7">
    <location>
        <begin position="10"/>
        <end position="26"/>
    </location>
</feature>
<keyword evidence="10" id="KW-1185">Reference proteome</keyword>
<dbReference type="Proteomes" id="UP000077266">
    <property type="component" value="Unassembled WGS sequence"/>
</dbReference>
<evidence type="ECO:0000259" key="8">
    <source>
        <dbReference type="Pfam" id="PF02229"/>
    </source>
</evidence>
<dbReference type="STRING" id="1314781.A0A165JP50"/>
<comment type="similarity">
    <text evidence="2">Belongs to the transcriptional coactivator PC4 family.</text>
</comment>
<comment type="subcellular location">
    <subcellularLocation>
        <location evidence="1">Nucleus</location>
    </subcellularLocation>
</comment>
<reference evidence="9 10" key="1">
    <citation type="journal article" date="2016" name="Mol. Biol. Evol.">
        <title>Comparative Genomics of Early-Diverging Mushroom-Forming Fungi Provides Insights into the Origins of Lignocellulose Decay Capabilities.</title>
        <authorList>
            <person name="Nagy L.G."/>
            <person name="Riley R."/>
            <person name="Tritt A."/>
            <person name="Adam C."/>
            <person name="Daum C."/>
            <person name="Floudas D."/>
            <person name="Sun H."/>
            <person name="Yadav J.S."/>
            <person name="Pangilinan J."/>
            <person name="Larsson K.H."/>
            <person name="Matsuura K."/>
            <person name="Barry K."/>
            <person name="Labutti K."/>
            <person name="Kuo R."/>
            <person name="Ohm R.A."/>
            <person name="Bhattacharya S.S."/>
            <person name="Shirouzu T."/>
            <person name="Yoshinaga Y."/>
            <person name="Martin F.M."/>
            <person name="Grigoriev I.V."/>
            <person name="Hibbett D.S."/>
        </authorList>
    </citation>
    <scope>NUCLEOTIDE SEQUENCE [LARGE SCALE GENOMIC DNA]</scope>
    <source>
        <strain evidence="9 10">HHB12029</strain>
    </source>
</reference>
<dbReference type="PANTHER" id="PTHR13215">
    <property type="entry name" value="RNA POLYMERASE II TRANSCRIPTIONAL COACTIVATOR"/>
    <property type="match status" value="1"/>
</dbReference>
<organism evidence="9 10">
    <name type="scientific">Exidia glandulosa HHB12029</name>
    <dbReference type="NCBI Taxonomy" id="1314781"/>
    <lineage>
        <taxon>Eukaryota</taxon>
        <taxon>Fungi</taxon>
        <taxon>Dikarya</taxon>
        <taxon>Basidiomycota</taxon>
        <taxon>Agaricomycotina</taxon>
        <taxon>Agaricomycetes</taxon>
        <taxon>Auriculariales</taxon>
        <taxon>Exidiaceae</taxon>
        <taxon>Exidia</taxon>
    </lineage>
</organism>
<feature type="domain" description="Transcriptional coactivator p15 (PC4) C-terminal" evidence="8">
    <location>
        <begin position="70"/>
        <end position="120"/>
    </location>
</feature>
<dbReference type="OrthoDB" id="2505440at2759"/>
<protein>
    <submittedName>
        <fullName evidence="9">PC4-domain-containing protein</fullName>
    </submittedName>
</protein>
<evidence type="ECO:0000256" key="1">
    <source>
        <dbReference type="ARBA" id="ARBA00004123"/>
    </source>
</evidence>
<dbReference type="GO" id="GO:0060261">
    <property type="term" value="P:positive regulation of transcription initiation by RNA polymerase II"/>
    <property type="evidence" value="ECO:0007669"/>
    <property type="project" value="InterPro"/>
</dbReference>
<keyword evidence="6" id="KW-0539">Nucleus</keyword>
<name>A0A165JP50_EXIGL</name>